<sequence>MDIRKDIACRAASFKQLPQPLMLDSGLPNHWVFGFTNARNCGDCEFVFATNPRSGATGYAGPVPISCLETPEKRAEGAVRILLDLFVQGQQWIPYTWSTPETELKSDMEKVLREFKLPASLQVIGFPTDPHAVMYYHVLHICYSAPPRDLNKDEDHGKIKSTRLRPVCKNCGKPEFQNGFNMLYCQRCVFDGYCSRACQKEDWPRHKHVCNERDSHINIIVFFTTRAKFYPKAQKLAAKMNIDLPVDYDAPPKLLPVLRRMIMTGNDIAENFEALFGPFWQAPLGDCVQDLRVHLKLEPAPGSPFQKHYARIDTLLKQPQPPANMNPPTIPEMQDILAIRKVQDHVREILGGRKRLTQRQFISVIENTGRPQLSGLLTYYMAVNCMGPEEMEIPEEELSYMEDLAKRIEGKS</sequence>
<name>A0A6A7BRN3_9PEZI</name>
<protein>
    <recommendedName>
        <fullName evidence="5">MYND-type domain-containing protein</fullName>
    </recommendedName>
</protein>
<keyword evidence="2 4" id="KW-0863">Zinc-finger</keyword>
<proteinExistence type="predicted"/>
<evidence type="ECO:0000256" key="3">
    <source>
        <dbReference type="ARBA" id="ARBA00022833"/>
    </source>
</evidence>
<reference evidence="6" key="1">
    <citation type="journal article" date="2020" name="Stud. Mycol.">
        <title>101 Dothideomycetes genomes: a test case for predicting lifestyles and emergence of pathogens.</title>
        <authorList>
            <person name="Haridas S."/>
            <person name="Albert R."/>
            <person name="Binder M."/>
            <person name="Bloem J."/>
            <person name="Labutti K."/>
            <person name="Salamov A."/>
            <person name="Andreopoulos B."/>
            <person name="Baker S."/>
            <person name="Barry K."/>
            <person name="Bills G."/>
            <person name="Bluhm B."/>
            <person name="Cannon C."/>
            <person name="Castanera R."/>
            <person name="Culley D."/>
            <person name="Daum C."/>
            <person name="Ezra D."/>
            <person name="Gonzalez J."/>
            <person name="Henrissat B."/>
            <person name="Kuo A."/>
            <person name="Liang C."/>
            <person name="Lipzen A."/>
            <person name="Lutzoni F."/>
            <person name="Magnuson J."/>
            <person name="Mondo S."/>
            <person name="Nolan M."/>
            <person name="Ohm R."/>
            <person name="Pangilinan J."/>
            <person name="Park H.-J."/>
            <person name="Ramirez L."/>
            <person name="Alfaro M."/>
            <person name="Sun H."/>
            <person name="Tritt A."/>
            <person name="Yoshinaga Y."/>
            <person name="Zwiers L.-H."/>
            <person name="Turgeon B."/>
            <person name="Goodwin S."/>
            <person name="Spatafora J."/>
            <person name="Crous P."/>
            <person name="Grigoriev I."/>
        </authorList>
    </citation>
    <scope>NUCLEOTIDE SEQUENCE</scope>
    <source>
        <strain evidence="6">CBS 480.64</strain>
    </source>
</reference>
<dbReference type="PROSITE" id="PS50865">
    <property type="entry name" value="ZF_MYND_2"/>
    <property type="match status" value="1"/>
</dbReference>
<dbReference type="Proteomes" id="UP000799421">
    <property type="component" value="Unassembled WGS sequence"/>
</dbReference>
<evidence type="ECO:0000259" key="5">
    <source>
        <dbReference type="PROSITE" id="PS50865"/>
    </source>
</evidence>
<evidence type="ECO:0000256" key="1">
    <source>
        <dbReference type="ARBA" id="ARBA00022723"/>
    </source>
</evidence>
<keyword evidence="1" id="KW-0479">Metal-binding</keyword>
<evidence type="ECO:0000313" key="7">
    <source>
        <dbReference type="Proteomes" id="UP000799421"/>
    </source>
</evidence>
<evidence type="ECO:0000256" key="2">
    <source>
        <dbReference type="ARBA" id="ARBA00022771"/>
    </source>
</evidence>
<keyword evidence="7" id="KW-1185">Reference proteome</keyword>
<dbReference type="Pfam" id="PF01753">
    <property type="entry name" value="zf-MYND"/>
    <property type="match status" value="1"/>
</dbReference>
<dbReference type="EMBL" id="MU006045">
    <property type="protein sequence ID" value="KAF2857415.1"/>
    <property type="molecule type" value="Genomic_DNA"/>
</dbReference>
<feature type="domain" description="MYND-type" evidence="5">
    <location>
        <begin position="168"/>
        <end position="210"/>
    </location>
</feature>
<evidence type="ECO:0000313" key="6">
    <source>
        <dbReference type="EMBL" id="KAF2857415.1"/>
    </source>
</evidence>
<dbReference type="Gene3D" id="6.10.140.2220">
    <property type="match status" value="1"/>
</dbReference>
<dbReference type="InterPro" id="IPR002893">
    <property type="entry name" value="Znf_MYND"/>
</dbReference>
<accession>A0A6A7BRN3</accession>
<dbReference type="PROSITE" id="PS01360">
    <property type="entry name" value="ZF_MYND_1"/>
    <property type="match status" value="1"/>
</dbReference>
<evidence type="ECO:0000256" key="4">
    <source>
        <dbReference type="PROSITE-ProRule" id="PRU00134"/>
    </source>
</evidence>
<dbReference type="SUPFAM" id="SSF144232">
    <property type="entry name" value="HIT/MYND zinc finger-like"/>
    <property type="match status" value="1"/>
</dbReference>
<dbReference type="AlphaFoldDB" id="A0A6A7BRN3"/>
<dbReference type="GO" id="GO:0008270">
    <property type="term" value="F:zinc ion binding"/>
    <property type="evidence" value="ECO:0007669"/>
    <property type="project" value="UniProtKB-KW"/>
</dbReference>
<dbReference type="OrthoDB" id="3801244at2759"/>
<gene>
    <name evidence="6" type="ORF">K470DRAFT_279321</name>
</gene>
<organism evidence="6 7">
    <name type="scientific">Piedraia hortae CBS 480.64</name>
    <dbReference type="NCBI Taxonomy" id="1314780"/>
    <lineage>
        <taxon>Eukaryota</taxon>
        <taxon>Fungi</taxon>
        <taxon>Dikarya</taxon>
        <taxon>Ascomycota</taxon>
        <taxon>Pezizomycotina</taxon>
        <taxon>Dothideomycetes</taxon>
        <taxon>Dothideomycetidae</taxon>
        <taxon>Capnodiales</taxon>
        <taxon>Piedraiaceae</taxon>
        <taxon>Piedraia</taxon>
    </lineage>
</organism>
<keyword evidence="3" id="KW-0862">Zinc</keyword>